<gene>
    <name evidence="5" type="ORF">BT63DRAFT_427168</name>
</gene>
<feature type="binding site" evidence="3">
    <location>
        <position position="170"/>
    </location>
    <ligand>
        <name>a divalent metal cation</name>
        <dbReference type="ChEBI" id="CHEBI:60240"/>
    </ligand>
</feature>
<sequence>MDKHDIQRFVVEEPYLDISCSLGEAPFWDKATGTLRFLDVNNGEIHIVHPERGPSSHKVIKKLDYPIGHTADIENDTRRLVYGGKAGFGIFDKETGVYEYIVKFWANDSDAARKDHVMRANDGGVDSRGRYWLGVMNHPLIEAPGPVGTVFRLDPDLSLHKMIEGISIPNGVSWSKDEKTLFIADSSTHVISAYDYDIETGNISNKRPFFDARDIGGGEPDGEAIDDEDHMWSAVYGTGKVIRISPAGKVVAEIQLPTPYITCPAFVDDWLYVTSATEDPKGGPKLQGALFRCKVGVKGIPIHKFKPSTSLS</sequence>
<dbReference type="InterPro" id="IPR013658">
    <property type="entry name" value="SGL"/>
</dbReference>
<evidence type="ECO:0000256" key="1">
    <source>
        <dbReference type="ARBA" id="ARBA00008853"/>
    </source>
</evidence>
<proteinExistence type="inferred from homology"/>
<evidence type="ECO:0000256" key="2">
    <source>
        <dbReference type="PIRSR" id="PIRSR605511-1"/>
    </source>
</evidence>
<evidence type="ECO:0000259" key="4">
    <source>
        <dbReference type="Pfam" id="PF08450"/>
    </source>
</evidence>
<organism evidence="5 6">
    <name type="scientific">Microthyrium microscopicum</name>
    <dbReference type="NCBI Taxonomy" id="703497"/>
    <lineage>
        <taxon>Eukaryota</taxon>
        <taxon>Fungi</taxon>
        <taxon>Dikarya</taxon>
        <taxon>Ascomycota</taxon>
        <taxon>Pezizomycotina</taxon>
        <taxon>Dothideomycetes</taxon>
        <taxon>Dothideomycetes incertae sedis</taxon>
        <taxon>Microthyriales</taxon>
        <taxon>Microthyriaceae</taxon>
        <taxon>Microthyrium</taxon>
    </lineage>
</organism>
<dbReference type="AlphaFoldDB" id="A0A6A6U6L8"/>
<evidence type="ECO:0000313" key="6">
    <source>
        <dbReference type="Proteomes" id="UP000799302"/>
    </source>
</evidence>
<feature type="binding site" evidence="3">
    <location>
        <position position="121"/>
    </location>
    <ligand>
        <name>substrate</name>
    </ligand>
</feature>
<dbReference type="InterPro" id="IPR005511">
    <property type="entry name" value="SMP-30"/>
</dbReference>
<feature type="domain" description="SMP-30/Gluconolactonase/LRE-like region" evidence="4">
    <location>
        <begin position="22"/>
        <end position="277"/>
    </location>
</feature>
<evidence type="ECO:0000313" key="5">
    <source>
        <dbReference type="EMBL" id="KAF2666748.1"/>
    </source>
</evidence>
<dbReference type="SUPFAM" id="SSF63829">
    <property type="entry name" value="Calcium-dependent phosphotriesterase"/>
    <property type="match status" value="1"/>
</dbReference>
<feature type="binding site" evidence="3">
    <location>
        <position position="119"/>
    </location>
    <ligand>
        <name>substrate</name>
    </ligand>
</feature>
<accession>A0A6A6U6L8</accession>
<keyword evidence="6" id="KW-1185">Reference proteome</keyword>
<dbReference type="PANTHER" id="PTHR10907:SF47">
    <property type="entry name" value="REGUCALCIN"/>
    <property type="match status" value="1"/>
</dbReference>
<dbReference type="Gene3D" id="2.120.10.30">
    <property type="entry name" value="TolB, C-terminal domain"/>
    <property type="match status" value="1"/>
</dbReference>
<dbReference type="InterPro" id="IPR011042">
    <property type="entry name" value="6-blade_b-propeller_TolB-like"/>
</dbReference>
<dbReference type="PRINTS" id="PR01790">
    <property type="entry name" value="SMP30FAMILY"/>
</dbReference>
<feature type="binding site" evidence="3">
    <location>
        <position position="24"/>
    </location>
    <ligand>
        <name>a divalent metal cation</name>
        <dbReference type="ChEBI" id="CHEBI:60240"/>
    </ligand>
</feature>
<dbReference type="GO" id="GO:0005509">
    <property type="term" value="F:calcium ion binding"/>
    <property type="evidence" value="ECO:0007669"/>
    <property type="project" value="TreeGrafter"/>
</dbReference>
<dbReference type="Proteomes" id="UP000799302">
    <property type="component" value="Unassembled WGS sequence"/>
</dbReference>
<reference evidence="5" key="1">
    <citation type="journal article" date="2020" name="Stud. Mycol.">
        <title>101 Dothideomycetes genomes: a test case for predicting lifestyles and emergence of pathogens.</title>
        <authorList>
            <person name="Haridas S."/>
            <person name="Albert R."/>
            <person name="Binder M."/>
            <person name="Bloem J."/>
            <person name="Labutti K."/>
            <person name="Salamov A."/>
            <person name="Andreopoulos B."/>
            <person name="Baker S."/>
            <person name="Barry K."/>
            <person name="Bills G."/>
            <person name="Bluhm B."/>
            <person name="Cannon C."/>
            <person name="Castanera R."/>
            <person name="Culley D."/>
            <person name="Daum C."/>
            <person name="Ezra D."/>
            <person name="Gonzalez J."/>
            <person name="Henrissat B."/>
            <person name="Kuo A."/>
            <person name="Liang C."/>
            <person name="Lipzen A."/>
            <person name="Lutzoni F."/>
            <person name="Magnuson J."/>
            <person name="Mondo S."/>
            <person name="Nolan M."/>
            <person name="Ohm R."/>
            <person name="Pangilinan J."/>
            <person name="Park H.-J."/>
            <person name="Ramirez L."/>
            <person name="Alfaro M."/>
            <person name="Sun H."/>
            <person name="Tritt A."/>
            <person name="Yoshinaga Y."/>
            <person name="Zwiers L.-H."/>
            <person name="Turgeon B."/>
            <person name="Goodwin S."/>
            <person name="Spatafora J."/>
            <person name="Crous P."/>
            <person name="Grigoriev I."/>
        </authorList>
    </citation>
    <scope>NUCLEOTIDE SEQUENCE</scope>
    <source>
        <strain evidence="5">CBS 115976</strain>
    </source>
</reference>
<dbReference type="Pfam" id="PF08450">
    <property type="entry name" value="SGL"/>
    <property type="match status" value="1"/>
</dbReference>
<dbReference type="OrthoDB" id="423498at2759"/>
<evidence type="ECO:0000256" key="3">
    <source>
        <dbReference type="PIRSR" id="PIRSR605511-2"/>
    </source>
</evidence>
<dbReference type="EMBL" id="MU004238">
    <property type="protein sequence ID" value="KAF2666748.1"/>
    <property type="molecule type" value="Genomic_DNA"/>
</dbReference>
<protein>
    <submittedName>
        <fullName evidence="5">Putative anterior fat body protein</fullName>
    </submittedName>
</protein>
<dbReference type="PANTHER" id="PTHR10907">
    <property type="entry name" value="REGUCALCIN"/>
    <property type="match status" value="1"/>
</dbReference>
<comment type="similarity">
    <text evidence="1">Belongs to the SMP-30/CGR1 family.</text>
</comment>
<keyword evidence="3" id="KW-0862">Zinc</keyword>
<dbReference type="GO" id="GO:0004341">
    <property type="term" value="F:gluconolactonase activity"/>
    <property type="evidence" value="ECO:0007669"/>
    <property type="project" value="TreeGrafter"/>
</dbReference>
<feature type="active site" description="Proton donor/acceptor" evidence="2">
    <location>
        <position position="221"/>
    </location>
</feature>
<keyword evidence="3" id="KW-0479">Metal-binding</keyword>
<name>A0A6A6U6L8_9PEZI</name>
<feature type="binding site" evidence="3">
    <location>
        <position position="221"/>
    </location>
    <ligand>
        <name>a divalent metal cation</name>
        <dbReference type="ChEBI" id="CHEBI:60240"/>
    </ligand>
</feature>
<comment type="cofactor">
    <cofactor evidence="3">
        <name>Zn(2+)</name>
        <dbReference type="ChEBI" id="CHEBI:29105"/>
    </cofactor>
    <text evidence="3">Binds 1 divalent metal cation per subunit.</text>
</comment>